<proteinExistence type="predicted"/>
<organism evidence="1">
    <name type="scientific">marine metagenome</name>
    <dbReference type="NCBI Taxonomy" id="408172"/>
    <lineage>
        <taxon>unclassified sequences</taxon>
        <taxon>metagenomes</taxon>
        <taxon>ecological metagenomes</taxon>
    </lineage>
</organism>
<dbReference type="EMBL" id="UINC01011038">
    <property type="protein sequence ID" value="SVA48873.1"/>
    <property type="molecule type" value="Genomic_DNA"/>
</dbReference>
<evidence type="ECO:0000313" key="1">
    <source>
        <dbReference type="EMBL" id="SVA48873.1"/>
    </source>
</evidence>
<protein>
    <submittedName>
        <fullName evidence="1">Uncharacterized protein</fullName>
    </submittedName>
</protein>
<sequence length="54" mass="5716">MAEVTSGADRTIIILNNEEASALTRDLNFLNIDGDLSPELHSLADAMGVTMVVA</sequence>
<name>A0A381WAC2_9ZZZZ</name>
<accession>A0A381WAC2</accession>
<gene>
    <name evidence="1" type="ORF">METZ01_LOCUS101727</name>
</gene>
<reference evidence="1" key="1">
    <citation type="submission" date="2018-05" db="EMBL/GenBank/DDBJ databases">
        <authorList>
            <person name="Lanie J.A."/>
            <person name="Ng W.-L."/>
            <person name="Kazmierczak K.M."/>
            <person name="Andrzejewski T.M."/>
            <person name="Davidsen T.M."/>
            <person name="Wayne K.J."/>
            <person name="Tettelin H."/>
            <person name="Glass J.I."/>
            <person name="Rusch D."/>
            <person name="Podicherti R."/>
            <person name="Tsui H.-C.T."/>
            <person name="Winkler M.E."/>
        </authorList>
    </citation>
    <scope>NUCLEOTIDE SEQUENCE</scope>
</reference>
<dbReference type="AlphaFoldDB" id="A0A381WAC2"/>